<protein>
    <submittedName>
        <fullName evidence="1">Uncharacterized protein</fullName>
    </submittedName>
</protein>
<evidence type="ECO:0000313" key="1">
    <source>
        <dbReference type="EMBL" id="OAD22939.1"/>
    </source>
</evidence>
<dbReference type="EMBL" id="LUTY01000647">
    <property type="protein sequence ID" value="OAD22939.1"/>
    <property type="molecule type" value="Genomic_DNA"/>
</dbReference>
<keyword evidence="2" id="KW-1185">Reference proteome</keyword>
<gene>
    <name evidence="1" type="ORF">THIOM_001238</name>
</gene>
<reference evidence="1 2" key="1">
    <citation type="submission" date="2016-05" db="EMBL/GenBank/DDBJ databases">
        <title>Single-cell genome of chain-forming Candidatus Thiomargarita nelsonii and comparison to other large sulfur-oxidizing bacteria.</title>
        <authorList>
            <person name="Winkel M."/>
            <person name="Salman V."/>
            <person name="Woyke T."/>
            <person name="Schulz-Vogt H."/>
            <person name="Richter M."/>
            <person name="Flood B."/>
            <person name="Bailey J."/>
            <person name="Amann R."/>
            <person name="Mussmann M."/>
        </authorList>
    </citation>
    <scope>NUCLEOTIDE SEQUENCE [LARGE SCALE GENOMIC DNA]</scope>
    <source>
        <strain evidence="1 2">THI036</strain>
    </source>
</reference>
<dbReference type="InterPro" id="IPR015943">
    <property type="entry name" value="WD40/YVTN_repeat-like_dom_sf"/>
</dbReference>
<dbReference type="Gene3D" id="2.130.10.10">
    <property type="entry name" value="YVTN repeat-like/Quinoprotein amine dehydrogenase"/>
    <property type="match status" value="1"/>
</dbReference>
<proteinExistence type="predicted"/>
<dbReference type="InterPro" id="IPR011048">
    <property type="entry name" value="Haem_d1_sf"/>
</dbReference>
<sequence length="194" mass="21219">MTTIQVSNFIPSYIRTFIAITPDGNRAYITYNKSSSIAVIDTNPASSSFNQEVGTISTTNTDLWKITIAPDGKMAFVVGLSTPREMLVIDTDPSSPTFHTQIGRVEKIGAYDVVVSPNSSVVYVSGDETISVIGIERVGNSTDDCWAIYENGNLHIPCIKVKGPSGEEWHYEGDMQYEPLSEPMTFQVTGVKPK</sequence>
<dbReference type="AlphaFoldDB" id="A0A176S4Y8"/>
<comment type="caution">
    <text evidence="1">The sequence shown here is derived from an EMBL/GenBank/DDBJ whole genome shotgun (WGS) entry which is preliminary data.</text>
</comment>
<accession>A0A176S4Y8</accession>
<dbReference type="SUPFAM" id="SSF51004">
    <property type="entry name" value="C-terminal (heme d1) domain of cytochrome cd1-nitrite reductase"/>
    <property type="match status" value="1"/>
</dbReference>
<dbReference type="Proteomes" id="UP000076962">
    <property type="component" value="Unassembled WGS sequence"/>
</dbReference>
<name>A0A176S4Y8_9GAMM</name>
<organism evidence="1 2">
    <name type="scientific">Candidatus Thiomargarita nelsonii</name>
    <dbReference type="NCBI Taxonomy" id="1003181"/>
    <lineage>
        <taxon>Bacteria</taxon>
        <taxon>Pseudomonadati</taxon>
        <taxon>Pseudomonadota</taxon>
        <taxon>Gammaproteobacteria</taxon>
        <taxon>Thiotrichales</taxon>
        <taxon>Thiotrichaceae</taxon>
        <taxon>Thiomargarita</taxon>
    </lineage>
</organism>
<evidence type="ECO:0000313" key="2">
    <source>
        <dbReference type="Proteomes" id="UP000076962"/>
    </source>
</evidence>